<feature type="domain" description="CHAT" evidence="2">
    <location>
        <begin position="1055"/>
        <end position="1324"/>
    </location>
</feature>
<dbReference type="InterPro" id="IPR019734">
    <property type="entry name" value="TPR_rpt"/>
</dbReference>
<accession>A0AAU8JEX2</accession>
<dbReference type="PANTHER" id="PTHR10098">
    <property type="entry name" value="RAPSYN-RELATED"/>
    <property type="match status" value="1"/>
</dbReference>
<evidence type="ECO:0000313" key="3">
    <source>
        <dbReference type="EMBL" id="XCM37796.1"/>
    </source>
</evidence>
<dbReference type="Pfam" id="PF12770">
    <property type="entry name" value="CHAT"/>
    <property type="match status" value="1"/>
</dbReference>
<organism evidence="3">
    <name type="scientific">Planktothricoides raciborskii GIHE-MW2</name>
    <dbReference type="NCBI Taxonomy" id="2792601"/>
    <lineage>
        <taxon>Bacteria</taxon>
        <taxon>Bacillati</taxon>
        <taxon>Cyanobacteriota</taxon>
        <taxon>Cyanophyceae</taxon>
        <taxon>Oscillatoriophycideae</taxon>
        <taxon>Oscillatoriales</taxon>
        <taxon>Oscillatoriaceae</taxon>
        <taxon>Planktothricoides</taxon>
    </lineage>
</organism>
<dbReference type="InterPro" id="IPR024983">
    <property type="entry name" value="CHAT_dom"/>
</dbReference>
<evidence type="ECO:0000256" key="1">
    <source>
        <dbReference type="SAM" id="MobiDB-lite"/>
    </source>
</evidence>
<gene>
    <name evidence="3" type="ORF">ABWT76_000596</name>
</gene>
<feature type="compositionally biased region" description="Basic residues" evidence="1">
    <location>
        <begin position="1017"/>
        <end position="1033"/>
    </location>
</feature>
<feature type="compositionally biased region" description="Basic and acidic residues" evidence="1">
    <location>
        <begin position="805"/>
        <end position="823"/>
    </location>
</feature>
<protein>
    <submittedName>
        <fullName evidence="3">CHAT domain-containing protein</fullName>
    </submittedName>
</protein>
<reference evidence="3" key="1">
    <citation type="submission" date="2024-07" db="EMBL/GenBank/DDBJ databases">
        <authorList>
            <person name="Kim Y.J."/>
            <person name="Jeong J.Y."/>
        </authorList>
    </citation>
    <scope>NUCLEOTIDE SEQUENCE</scope>
    <source>
        <strain evidence="3">GIHE-MW2</strain>
    </source>
</reference>
<dbReference type="SMART" id="SM00028">
    <property type="entry name" value="TPR"/>
    <property type="match status" value="9"/>
</dbReference>
<name>A0AAU8JEX2_9CYAN</name>
<dbReference type="Gene3D" id="1.25.40.10">
    <property type="entry name" value="Tetratricopeptide repeat domain"/>
    <property type="match status" value="3"/>
</dbReference>
<dbReference type="RefSeq" id="WP_354635612.1">
    <property type="nucleotide sequence ID" value="NZ_CP159837.1"/>
</dbReference>
<feature type="region of interest" description="Disordered" evidence="1">
    <location>
        <begin position="991"/>
        <end position="1054"/>
    </location>
</feature>
<dbReference type="SUPFAM" id="SSF48452">
    <property type="entry name" value="TPR-like"/>
    <property type="match status" value="3"/>
</dbReference>
<dbReference type="InterPro" id="IPR011990">
    <property type="entry name" value="TPR-like_helical_dom_sf"/>
</dbReference>
<feature type="region of interest" description="Disordered" evidence="1">
    <location>
        <begin position="805"/>
        <end position="828"/>
    </location>
</feature>
<dbReference type="EMBL" id="CP159837">
    <property type="protein sequence ID" value="XCM37796.1"/>
    <property type="molecule type" value="Genomic_DNA"/>
</dbReference>
<evidence type="ECO:0000259" key="2">
    <source>
        <dbReference type="Pfam" id="PF12770"/>
    </source>
</evidence>
<proteinExistence type="predicted"/>
<feature type="compositionally biased region" description="Pro residues" evidence="1">
    <location>
        <begin position="1038"/>
        <end position="1054"/>
    </location>
</feature>
<sequence length="1328" mass="146367">MDSQQLFTQICGFLDQQDWTYQPDPEQQRLLLSVNDIAVLIAVEENGEFIKIILPQLLTVPADHPHYEAALETLAYFGLQHKLVRWQRDPEDGEVRVQADLPIEDSELTAKQFWRTLRGAVQIAQQGQERLQQVLATGQDTGNSQNPGTNQKTLAFFGALLQAENEGGETAVYQVLDQRGGQLDPQLPQAAQTFLEMVGTAKPEMRDGVVGLIGDLANSLQQYPRGHREINVTVAIGLYHLVLEARPRETVPDKYARNLTNLGVAYQTQAQLGEQPSANLQKAIAVYDEAAKIRRKLGLEKDLSRTLNNLGNAYRNQAELGEQPSANLQKAIAAYDEAANIFRKLGLEKDLSTTLTNLGVAYLTQAQLGEQPSENLQKAIAAYDEAAKIRRKLGLEEDLSSTLTNLGVAYLTQAELGEQPSANLQKAIAAYDEAAKIRRELKLEKDLSSTLTNLGSAYLTQAQLGEQPSANLQKAIAAYDEAAKISRKLGLEKDLSSTLTGLGVAYQTQAELGEQPSANLQKAIAFYDEAAKIRRELKLEKDLSSTLTNLGSAYLTQAQLGEQPSANLQKAIAACDEAAKIFRKLGLEKDLSSTLTGLGVAYCIQAELGEQPSANLQKAIAAYDEAAKILRKLKLEKDLSGTLNNLGNAYLTQAELGEQPSENRQKAVNCYREALEFLRPQLLPVECLKTARALGNLGFQQGDWQMALEGYQTAMAAVDYSRTQRVSNAEREEVVKKSIYIYENAIQAAINLNDIPTALEIVERVRAKRLVDLLATADLYQNGDIPEPVRQYLQKLNDLDDQIAQKRGELSDDSRETKPDGSKTRQLRAATAVSEDIAQLEQQKAVILDQLSNLDEVVAKLRQVQPPKLADFIPLLQDSPGAAILSFYTTDDDTHIFILRHGETVPTCFTCQGQGYKTLQLWLGETWVIPYISNKTQWVAQMSATLAELSRRLEIDRLIAEQLQGLDELILIPHLFLHQIPFAALPVSHPSASGTSPYQGEAGWGDDSSHTPPTSHTGRKHCAPTSHTGRKHCAPTSHTPPPSPTPHTPPPSPPYFGDKFILRYAPSVQVLGFCHNRSAVTAQEYGIVENATNDLPCSGFEGAKVAEFFGVGQEKRLIGTDATRQKYRQLLENTTHLVSTHHAQSRYDNPQESGLLLSDGRITVSQLLSPGWRFKDLDEIFLSCCETGLFLPNSALDEPVAVSTGFLCAGARGVIASHWSIYDLSAALLSILYHNQRKAGKNRPVALQAAQQEMREMTGAEFKSKYQKALEAHFKAEKARLQAIPGYDPNLLTRVVDSEKNIKRYAADKGCPFQEPVHWGSLGCYGLR</sequence>
<dbReference type="PANTHER" id="PTHR10098:SF108">
    <property type="entry name" value="TETRATRICOPEPTIDE REPEAT PROTEIN 28"/>
    <property type="match status" value="1"/>
</dbReference>